<sequence>MSGAKVAYLFMATISRPIARSIVNFAESRPFVSQSTIAVAKRVHGLESNMKRYLPDVQVRRLTIFLL</sequence>
<evidence type="ECO:0000313" key="2">
    <source>
        <dbReference type="Proteomes" id="UP000193411"/>
    </source>
</evidence>
<dbReference type="EMBL" id="MCFL01000058">
    <property type="protein sequence ID" value="ORZ31545.1"/>
    <property type="molecule type" value="Genomic_DNA"/>
</dbReference>
<reference evidence="1 2" key="1">
    <citation type="submission" date="2016-07" db="EMBL/GenBank/DDBJ databases">
        <title>Pervasive Adenine N6-methylation of Active Genes in Fungi.</title>
        <authorList>
            <consortium name="DOE Joint Genome Institute"/>
            <person name="Mondo S.J."/>
            <person name="Dannebaum R.O."/>
            <person name="Kuo R.C."/>
            <person name="Labutti K."/>
            <person name="Haridas S."/>
            <person name="Kuo A."/>
            <person name="Salamov A."/>
            <person name="Ahrendt S.R."/>
            <person name="Lipzen A."/>
            <person name="Sullivan W."/>
            <person name="Andreopoulos W.B."/>
            <person name="Clum A."/>
            <person name="Lindquist E."/>
            <person name="Daum C."/>
            <person name="Ramamoorthy G.K."/>
            <person name="Gryganskyi A."/>
            <person name="Culley D."/>
            <person name="Magnuson J.K."/>
            <person name="James T.Y."/>
            <person name="O'Malley M.A."/>
            <person name="Stajich J.E."/>
            <person name="Spatafora J.W."/>
            <person name="Visel A."/>
            <person name="Grigoriev I.V."/>
        </authorList>
    </citation>
    <scope>NUCLEOTIDE SEQUENCE [LARGE SCALE GENOMIC DNA]</scope>
    <source>
        <strain evidence="1 2">PL171</strain>
    </source>
</reference>
<keyword evidence="2" id="KW-1185">Reference proteome</keyword>
<gene>
    <name evidence="1" type="ORF">BCR44DRAFT_41357</name>
</gene>
<accession>A0A1Y2HAL5</accession>
<dbReference type="OrthoDB" id="2129069at2759"/>
<protein>
    <submittedName>
        <fullName evidence="1">Uncharacterized protein</fullName>
    </submittedName>
</protein>
<dbReference type="Pfam" id="PF07047">
    <property type="entry name" value="OPA3"/>
    <property type="match status" value="1"/>
</dbReference>
<evidence type="ECO:0000313" key="1">
    <source>
        <dbReference type="EMBL" id="ORZ31545.1"/>
    </source>
</evidence>
<dbReference type="Proteomes" id="UP000193411">
    <property type="component" value="Unassembled WGS sequence"/>
</dbReference>
<organism evidence="1 2">
    <name type="scientific">Catenaria anguillulae PL171</name>
    <dbReference type="NCBI Taxonomy" id="765915"/>
    <lineage>
        <taxon>Eukaryota</taxon>
        <taxon>Fungi</taxon>
        <taxon>Fungi incertae sedis</taxon>
        <taxon>Blastocladiomycota</taxon>
        <taxon>Blastocladiomycetes</taxon>
        <taxon>Blastocladiales</taxon>
        <taxon>Catenariaceae</taxon>
        <taxon>Catenaria</taxon>
    </lineage>
</organism>
<feature type="non-terminal residue" evidence="1">
    <location>
        <position position="67"/>
    </location>
</feature>
<name>A0A1Y2HAL5_9FUNG</name>
<dbReference type="AlphaFoldDB" id="A0A1Y2HAL5"/>
<proteinExistence type="predicted"/>
<comment type="caution">
    <text evidence="1">The sequence shown here is derived from an EMBL/GenBank/DDBJ whole genome shotgun (WGS) entry which is preliminary data.</text>
</comment>
<dbReference type="InterPro" id="IPR010754">
    <property type="entry name" value="OPA3-like"/>
</dbReference>